<dbReference type="AlphaFoldDB" id="U2KYC8"/>
<accession>U2KYC8</accession>
<protein>
    <submittedName>
        <fullName evidence="1">Uncharacterized protein</fullName>
    </submittedName>
</protein>
<keyword evidence="2" id="KW-1185">Reference proteome</keyword>
<dbReference type="EMBL" id="AWET01000009">
    <property type="protein sequence ID" value="ERK03452.1"/>
    <property type="molecule type" value="Genomic_DNA"/>
</dbReference>
<dbReference type="RefSeq" id="WP_021583412.1">
    <property type="nucleotide sequence ID" value="NZ_AWET01000009.1"/>
</dbReference>
<evidence type="ECO:0000313" key="2">
    <source>
        <dbReference type="Proteomes" id="UP000016600"/>
    </source>
</evidence>
<sequence>MNEEIQALISQLGRQTNDKEIINTMQKVMEQLLEHYAVSVCGVMIYPLEIESYFTHNGVFEDYYVHNNDLQMNNYGRLYIHRRSRSADASYKADNRVCMGICLSDSNTYYYSTLIRSAVMQDGTKVFGPNNVLARIVHQINEREQKIEPAFFDHPRYGSSKMAVYFPQMEAAHALIRIDDNTDPRDNQNTFYATRVGLGNDNPYYRDLPLRALTGQLTVEYKYKEKKKIKELNDTITL</sequence>
<proteinExistence type="predicted"/>
<evidence type="ECO:0000313" key="1">
    <source>
        <dbReference type="EMBL" id="ERK03452.1"/>
    </source>
</evidence>
<comment type="caution">
    <text evidence="1">The sequence shown here is derived from an EMBL/GenBank/DDBJ whole genome shotgun (WGS) entry which is preliminary data.</text>
</comment>
<organism evidence="1 2">
    <name type="scientific">Hoylesella pleuritidis F0068</name>
    <dbReference type="NCBI Taxonomy" id="1081904"/>
    <lineage>
        <taxon>Bacteria</taxon>
        <taxon>Pseudomonadati</taxon>
        <taxon>Bacteroidota</taxon>
        <taxon>Bacteroidia</taxon>
        <taxon>Bacteroidales</taxon>
        <taxon>Prevotellaceae</taxon>
        <taxon>Hoylesella</taxon>
    </lineage>
</organism>
<gene>
    <name evidence="1" type="ORF">HMPREF1218_1916</name>
</gene>
<dbReference type="PATRIC" id="fig|1081904.3.peg.716"/>
<reference evidence="1 2" key="1">
    <citation type="submission" date="2013-08" db="EMBL/GenBank/DDBJ databases">
        <authorList>
            <person name="Durkin A.S."/>
            <person name="Haft D.R."/>
            <person name="McCorrison J."/>
            <person name="Torralba M."/>
            <person name="Gillis M."/>
            <person name="Haft D.H."/>
            <person name="Methe B."/>
            <person name="Sutton G."/>
            <person name="Nelson K.E."/>
        </authorList>
    </citation>
    <scope>NUCLEOTIDE SEQUENCE [LARGE SCALE GENOMIC DNA]</scope>
    <source>
        <strain evidence="1 2">F0068</strain>
    </source>
</reference>
<dbReference type="Proteomes" id="UP000016600">
    <property type="component" value="Unassembled WGS sequence"/>
</dbReference>
<name>U2KYC8_9BACT</name>